<dbReference type="Gene3D" id="3.10.20.90">
    <property type="entry name" value="Phosphatidylinositol 3-kinase Catalytic Subunit, Chain A, domain 1"/>
    <property type="match status" value="1"/>
</dbReference>
<dbReference type="Gene3D" id="1.10.246.190">
    <property type="entry name" value="Autophagy protein Apg5, helix rich domain"/>
    <property type="match status" value="1"/>
</dbReference>
<evidence type="ECO:0000313" key="10">
    <source>
        <dbReference type="WBParaSite" id="Hba_09243"/>
    </source>
</evidence>
<feature type="compositionally biased region" description="Low complexity" evidence="6">
    <location>
        <begin position="136"/>
        <end position="151"/>
    </location>
</feature>
<dbReference type="InterPro" id="IPR048940">
    <property type="entry name" value="ATG5_HBR"/>
</dbReference>
<dbReference type="GO" id="GO:0007033">
    <property type="term" value="P:vacuole organization"/>
    <property type="evidence" value="ECO:0007669"/>
    <property type="project" value="UniProtKB-ARBA"/>
</dbReference>
<protein>
    <recommendedName>
        <fullName evidence="5">Autophagy protein 5</fullName>
    </recommendedName>
</protein>
<evidence type="ECO:0000256" key="1">
    <source>
        <dbReference type="ARBA" id="ARBA00006910"/>
    </source>
</evidence>
<dbReference type="GO" id="GO:0034274">
    <property type="term" value="C:Atg12-Atg5-Atg16 complex"/>
    <property type="evidence" value="ECO:0007669"/>
    <property type="project" value="TreeGrafter"/>
</dbReference>
<dbReference type="GO" id="GO:0034727">
    <property type="term" value="P:piecemeal microautophagy of the nucleus"/>
    <property type="evidence" value="ECO:0007669"/>
    <property type="project" value="TreeGrafter"/>
</dbReference>
<sequence>MSVTALAIRQKKAVQEREVLKCPKCYCRMEPLMLDTDERGFQNIWWMCRNSREKKCDFPLDMPADIYWVKRSPLQVKDGFIPHPEIKLLPQKYRYLYPSIFPNESRTPDSRCTSVLSRDSTETNSSGGSLHTRDMSLGSILPSPIPLSESSNMERHEVSPSIMASSLSTPHYSNTDSGSMSSGGAGPTTALDDLDVDLDDLTSVPYCTRKRPLSSGEEGNSMSESIWNQICSMNVDPRILESSSWYSEGSSQMGLDVPSLHYDPTTFECLEGEQSSASCSALPYSNAISNAASTADTLPVDTVHQNMSPEYDYEISRKVWDAHVPVEFILDTDSPDLPRPSYAMIPRCSYFCLSLPKVITSMKIEDHKQLWNGVMHNRFDEFWSVNKRLMETSDSSPFLNIPIRLYTLSQNFRQIPQPPTNENGQLRTVEDALSILAPDLLLHGRYRFISHGISIPNETPLVYLARNFSYPDNFVHICAVLK</sequence>
<feature type="compositionally biased region" description="Polar residues" evidence="6">
    <location>
        <begin position="162"/>
        <end position="180"/>
    </location>
</feature>
<dbReference type="InterPro" id="IPR042526">
    <property type="entry name" value="Atg5_HR"/>
</dbReference>
<dbReference type="InterPro" id="IPR048318">
    <property type="entry name" value="ATG5_UblB"/>
</dbReference>
<comment type="function">
    <text evidence="5">Involved in autophagic vesicle formation.</text>
</comment>
<feature type="domain" description="Autophagy protein ATG5 UblB" evidence="7">
    <location>
        <begin position="400"/>
        <end position="478"/>
    </location>
</feature>
<feature type="compositionally biased region" description="Polar residues" evidence="6">
    <location>
        <begin position="106"/>
        <end position="129"/>
    </location>
</feature>
<dbReference type="WBParaSite" id="Hba_09243">
    <property type="protein sequence ID" value="Hba_09243"/>
    <property type="gene ID" value="Hba_09243"/>
</dbReference>
<evidence type="ECO:0000256" key="5">
    <source>
        <dbReference type="RuleBase" id="RU361202"/>
    </source>
</evidence>
<keyword evidence="9" id="KW-1185">Reference proteome</keyword>
<proteinExistence type="inferred from homology"/>
<evidence type="ECO:0000256" key="6">
    <source>
        <dbReference type="SAM" id="MobiDB-lite"/>
    </source>
</evidence>
<reference evidence="10" key="1">
    <citation type="submission" date="2016-11" db="UniProtKB">
        <authorList>
            <consortium name="WormBaseParasite"/>
        </authorList>
    </citation>
    <scope>IDENTIFICATION</scope>
</reference>
<keyword evidence="2 5" id="KW-1017">Isopeptide bond</keyword>
<evidence type="ECO:0000256" key="3">
    <source>
        <dbReference type="ARBA" id="ARBA00022843"/>
    </source>
</evidence>
<feature type="region of interest" description="Disordered" evidence="6">
    <location>
        <begin position="106"/>
        <end position="193"/>
    </location>
</feature>
<keyword evidence="4 5" id="KW-0072">Autophagy</keyword>
<dbReference type="GO" id="GO:0005776">
    <property type="term" value="C:autophagosome"/>
    <property type="evidence" value="ECO:0007669"/>
    <property type="project" value="TreeGrafter"/>
</dbReference>
<dbReference type="GO" id="GO:0006995">
    <property type="term" value="P:cellular response to nitrogen starvation"/>
    <property type="evidence" value="ECO:0007669"/>
    <property type="project" value="TreeGrafter"/>
</dbReference>
<dbReference type="PANTHER" id="PTHR13040:SF2">
    <property type="entry name" value="AUTOPHAGY PROTEIN 5"/>
    <property type="match status" value="1"/>
</dbReference>
<dbReference type="Pfam" id="PF04106">
    <property type="entry name" value="ATG5_UblB"/>
    <property type="match status" value="1"/>
</dbReference>
<dbReference type="InterPro" id="IPR007239">
    <property type="entry name" value="Atg5"/>
</dbReference>
<evidence type="ECO:0000259" key="8">
    <source>
        <dbReference type="Pfam" id="PF20637"/>
    </source>
</evidence>
<dbReference type="GO" id="GO:0061908">
    <property type="term" value="C:phagophore"/>
    <property type="evidence" value="ECO:0007669"/>
    <property type="project" value="TreeGrafter"/>
</dbReference>
<name>A0A1I7WVQ5_HETBA</name>
<keyword evidence="5" id="KW-0472">Membrane</keyword>
<dbReference type="PANTHER" id="PTHR13040">
    <property type="entry name" value="AUTOPHAGY PROTEIN 5"/>
    <property type="match status" value="1"/>
</dbReference>
<dbReference type="GO" id="GO:0044233">
    <property type="term" value="C:mitochondria-associated endoplasmic reticulum membrane contact site"/>
    <property type="evidence" value="ECO:0007669"/>
    <property type="project" value="TreeGrafter"/>
</dbReference>
<accession>A0A1I7WVQ5</accession>
<evidence type="ECO:0000313" key="9">
    <source>
        <dbReference type="Proteomes" id="UP000095283"/>
    </source>
</evidence>
<evidence type="ECO:0000256" key="4">
    <source>
        <dbReference type="ARBA" id="ARBA00023006"/>
    </source>
</evidence>
<evidence type="ECO:0000256" key="2">
    <source>
        <dbReference type="ARBA" id="ARBA00022499"/>
    </source>
</evidence>
<organism evidence="9 10">
    <name type="scientific">Heterorhabditis bacteriophora</name>
    <name type="common">Entomopathogenic nematode worm</name>
    <dbReference type="NCBI Taxonomy" id="37862"/>
    <lineage>
        <taxon>Eukaryota</taxon>
        <taxon>Metazoa</taxon>
        <taxon>Ecdysozoa</taxon>
        <taxon>Nematoda</taxon>
        <taxon>Chromadorea</taxon>
        <taxon>Rhabditida</taxon>
        <taxon>Rhabditina</taxon>
        <taxon>Rhabditomorpha</taxon>
        <taxon>Strongyloidea</taxon>
        <taxon>Heterorhabditidae</taxon>
        <taxon>Heterorhabditis</taxon>
    </lineage>
</organism>
<dbReference type="GO" id="GO:0034045">
    <property type="term" value="C:phagophore assembly site membrane"/>
    <property type="evidence" value="ECO:0007669"/>
    <property type="project" value="UniProtKB-SubCell"/>
</dbReference>
<evidence type="ECO:0000259" key="7">
    <source>
        <dbReference type="Pfam" id="PF04106"/>
    </source>
</evidence>
<comment type="similarity">
    <text evidence="1 5">Belongs to the ATG5 family.</text>
</comment>
<dbReference type="Proteomes" id="UP000095283">
    <property type="component" value="Unplaced"/>
</dbReference>
<dbReference type="AlphaFoldDB" id="A0A1I7WVQ5"/>
<feature type="domain" description="Autophagy protein ATG5 alpha-helical bundle region" evidence="8">
    <location>
        <begin position="357"/>
        <end position="392"/>
    </location>
</feature>
<keyword evidence="3 5" id="KW-0832">Ubl conjugation</keyword>
<dbReference type="GO" id="GO:0019776">
    <property type="term" value="F:Atg8-family ligase activity"/>
    <property type="evidence" value="ECO:0007669"/>
    <property type="project" value="TreeGrafter"/>
</dbReference>
<dbReference type="Pfam" id="PF20637">
    <property type="entry name" value="ATG5_HBR"/>
    <property type="match status" value="1"/>
</dbReference>
<comment type="subunit">
    <text evidence="5">Conjugated with ATG12.</text>
</comment>
<comment type="subcellular location">
    <subcellularLocation>
        <location evidence="5">Preautophagosomal structure membrane</location>
        <topology evidence="5">Peripheral membrane protein</topology>
    </subcellularLocation>
</comment>
<dbReference type="GO" id="GO:0000422">
    <property type="term" value="P:autophagy of mitochondrion"/>
    <property type="evidence" value="ECO:0007669"/>
    <property type="project" value="TreeGrafter"/>
</dbReference>